<dbReference type="InterPro" id="IPR047057">
    <property type="entry name" value="MerR_fam"/>
</dbReference>
<dbReference type="HOGENOM" id="CLU_065103_0_2_9"/>
<accession>L1QCV9</accession>
<evidence type="ECO:0000313" key="4">
    <source>
        <dbReference type="EMBL" id="EKY25535.1"/>
    </source>
</evidence>
<dbReference type="GO" id="GO:0003700">
    <property type="term" value="F:DNA-binding transcription factor activity"/>
    <property type="evidence" value="ECO:0007669"/>
    <property type="project" value="InterPro"/>
</dbReference>
<dbReference type="SUPFAM" id="SSF55136">
    <property type="entry name" value="Probable bacterial effector-binding domain"/>
    <property type="match status" value="1"/>
</dbReference>
<evidence type="ECO:0000256" key="1">
    <source>
        <dbReference type="ARBA" id="ARBA00023125"/>
    </source>
</evidence>
<dbReference type="AlphaFoldDB" id="L1QCV9"/>
<feature type="domain" description="HTH merR-type" evidence="3">
    <location>
        <begin position="8"/>
        <end position="77"/>
    </location>
</feature>
<feature type="coiled-coil region" evidence="2">
    <location>
        <begin position="77"/>
        <end position="118"/>
    </location>
</feature>
<reference evidence="4 5" key="1">
    <citation type="submission" date="2012-05" db="EMBL/GenBank/DDBJ databases">
        <authorList>
            <person name="Weinstock G."/>
            <person name="Sodergren E."/>
            <person name="Lobos E.A."/>
            <person name="Fulton L."/>
            <person name="Fulton R."/>
            <person name="Courtney L."/>
            <person name="Fronick C."/>
            <person name="O'Laughlin M."/>
            <person name="Godfrey J."/>
            <person name="Wilson R.M."/>
            <person name="Miner T."/>
            <person name="Farmer C."/>
            <person name="Delehaunty K."/>
            <person name="Cordes M."/>
            <person name="Minx P."/>
            <person name="Tomlinson C."/>
            <person name="Chen J."/>
            <person name="Wollam A."/>
            <person name="Pepin K.H."/>
            <person name="Bhonagiri V."/>
            <person name="Zhang X."/>
            <person name="Suruliraj S."/>
            <person name="Warren W."/>
            <person name="Mitreva M."/>
            <person name="Mardis E.R."/>
            <person name="Wilson R.K."/>
        </authorList>
    </citation>
    <scope>NUCLEOTIDE SEQUENCE [LARGE SCALE GENOMIC DNA]</scope>
    <source>
        <strain evidence="4 5">DSM 1785</strain>
    </source>
</reference>
<dbReference type="InterPro" id="IPR011256">
    <property type="entry name" value="Reg_factor_effector_dom_sf"/>
</dbReference>
<dbReference type="SUPFAM" id="SSF46955">
    <property type="entry name" value="Putative DNA-binding domain"/>
    <property type="match status" value="1"/>
</dbReference>
<dbReference type="PANTHER" id="PTHR30204:SF85">
    <property type="entry name" value="MULTIDRUG-EFFLUX TRANSPORTER 2 REGULATOR"/>
    <property type="match status" value="1"/>
</dbReference>
<evidence type="ECO:0000256" key="2">
    <source>
        <dbReference type="SAM" id="Coils"/>
    </source>
</evidence>
<dbReference type="GO" id="GO:0003677">
    <property type="term" value="F:DNA binding"/>
    <property type="evidence" value="ECO:0007669"/>
    <property type="project" value="UniProtKB-KW"/>
</dbReference>
<dbReference type="eggNOG" id="COG4978">
    <property type="taxonomic scope" value="Bacteria"/>
</dbReference>
<dbReference type="EMBL" id="AMEZ01000068">
    <property type="protein sequence ID" value="EKY25535.1"/>
    <property type="molecule type" value="Genomic_DNA"/>
</dbReference>
<protein>
    <submittedName>
        <fullName evidence="4">Putative multidrug-efflux transporter 2 regulator</fullName>
    </submittedName>
</protein>
<keyword evidence="5" id="KW-1185">Reference proteome</keyword>
<dbReference type="RefSeq" id="WP_005214321.1">
    <property type="nucleotide sequence ID" value="NZ_KB291659.1"/>
</dbReference>
<dbReference type="STRING" id="545697.HMPREF0216_02441"/>
<dbReference type="InterPro" id="IPR000551">
    <property type="entry name" value="MerR-type_HTH_dom"/>
</dbReference>
<dbReference type="Gene3D" id="3.20.80.10">
    <property type="entry name" value="Regulatory factor, effector binding domain"/>
    <property type="match status" value="1"/>
</dbReference>
<sequence>MIENNKIYFSTGEFAKLCHVNKKTLFYYDEIDLFKPEKILENGYRCYSHTQLELLSAIFSLKDMGMSLKEIKEFIDKRNAENVIKVLKYEVSQLEKEILKLKRNKERLLNKIKIIEEGIKYSNEIMLEEQEEEYLLISDPVDNTKKHYDIENYISHINYCYDNDLGIGYSVGSIINKERLENENYLEYSYYFTKVNRNICDENIIIKPKGLYVVGYLHGYYDKAPKLYKELVEYINKNNLIIIGDAYEQILIDEVVEKNIDDYVIKISIQVA</sequence>
<dbReference type="eggNOG" id="COG0789">
    <property type="taxonomic scope" value="Bacteria"/>
</dbReference>
<evidence type="ECO:0000259" key="3">
    <source>
        <dbReference type="PROSITE" id="PS50937"/>
    </source>
</evidence>
<dbReference type="PANTHER" id="PTHR30204">
    <property type="entry name" value="REDOX-CYCLING DRUG-SENSING TRANSCRIPTIONAL ACTIVATOR SOXR"/>
    <property type="match status" value="1"/>
</dbReference>
<keyword evidence="2" id="KW-0175">Coiled coil</keyword>
<dbReference type="PATRIC" id="fig|545697.3.peg.2403"/>
<gene>
    <name evidence="4" type="ORF">HMPREF0216_02441</name>
</gene>
<dbReference type="Proteomes" id="UP000010420">
    <property type="component" value="Unassembled WGS sequence"/>
</dbReference>
<dbReference type="SMART" id="SM00422">
    <property type="entry name" value="HTH_MERR"/>
    <property type="match status" value="1"/>
</dbReference>
<dbReference type="Gene3D" id="1.10.1660.10">
    <property type="match status" value="1"/>
</dbReference>
<organism evidence="4 5">
    <name type="scientific">Clostridium celatum DSM 1785</name>
    <dbReference type="NCBI Taxonomy" id="545697"/>
    <lineage>
        <taxon>Bacteria</taxon>
        <taxon>Bacillati</taxon>
        <taxon>Bacillota</taxon>
        <taxon>Clostridia</taxon>
        <taxon>Eubacteriales</taxon>
        <taxon>Clostridiaceae</taxon>
        <taxon>Clostridium</taxon>
    </lineage>
</organism>
<dbReference type="Pfam" id="PF13411">
    <property type="entry name" value="MerR_1"/>
    <property type="match status" value="1"/>
</dbReference>
<name>L1QCV9_9CLOT</name>
<proteinExistence type="predicted"/>
<keyword evidence="1" id="KW-0238">DNA-binding</keyword>
<comment type="caution">
    <text evidence="4">The sequence shown here is derived from an EMBL/GenBank/DDBJ whole genome shotgun (WGS) entry which is preliminary data.</text>
</comment>
<dbReference type="PROSITE" id="PS50937">
    <property type="entry name" value="HTH_MERR_2"/>
    <property type="match status" value="1"/>
</dbReference>
<evidence type="ECO:0000313" key="5">
    <source>
        <dbReference type="Proteomes" id="UP000010420"/>
    </source>
</evidence>
<dbReference type="InterPro" id="IPR009061">
    <property type="entry name" value="DNA-bd_dom_put_sf"/>
</dbReference>